<organism evidence="1 2">
    <name type="scientific">Xenorhabdus beddingii</name>
    <dbReference type="NCBI Taxonomy" id="40578"/>
    <lineage>
        <taxon>Bacteria</taxon>
        <taxon>Pseudomonadati</taxon>
        <taxon>Pseudomonadota</taxon>
        <taxon>Gammaproteobacteria</taxon>
        <taxon>Enterobacterales</taxon>
        <taxon>Morganellaceae</taxon>
        <taxon>Xenorhabdus</taxon>
    </lineage>
</organism>
<evidence type="ECO:0000313" key="1">
    <source>
        <dbReference type="EMBL" id="OTA16550.1"/>
    </source>
</evidence>
<dbReference type="RefSeq" id="WP_086114086.1">
    <property type="nucleotide sequence ID" value="NZ_CAWNHF010000148.1"/>
</dbReference>
<comment type="caution">
    <text evidence="1">The sequence shown here is derived from an EMBL/GenBank/DDBJ whole genome shotgun (WGS) entry which is preliminary data.</text>
</comment>
<evidence type="ECO:0000313" key="2">
    <source>
        <dbReference type="Proteomes" id="UP000194204"/>
    </source>
</evidence>
<dbReference type="Proteomes" id="UP000194204">
    <property type="component" value="Unassembled WGS sequence"/>
</dbReference>
<sequence length="95" mass="10898">MTVSLINKKNGEPSIELTNGNWFEILDIPGMERLIDTEHFCDSVEGNANTAQKMADLIANWAPLDKWGNGDPEFQERLKNRVVEFLRTCEGFYTY</sequence>
<dbReference type="EMBL" id="MUBK01000042">
    <property type="protein sequence ID" value="OTA16550.1"/>
    <property type="molecule type" value="Genomic_DNA"/>
</dbReference>
<reference evidence="1 2" key="1">
    <citation type="submission" date="2017-01" db="EMBL/GenBank/DDBJ databases">
        <title>Deconstructing symbiosis and pathogenesis requirements using a combined genomic-metabolomic approach.</title>
        <authorList>
            <person name="Tobias N.J."/>
            <person name="Wolff H."/>
            <person name="Djahanschiri B."/>
            <person name="Ebersberger I."/>
            <person name="Bode H.B."/>
        </authorList>
    </citation>
    <scope>NUCLEOTIDE SEQUENCE [LARGE SCALE GENOMIC DNA]</scope>
    <source>
        <strain evidence="1 2">DSM 4764</strain>
    </source>
</reference>
<dbReference type="AlphaFoldDB" id="A0A1Y2SCT1"/>
<dbReference type="STRING" id="40578.Xbed_03477"/>
<accession>A0A1Y2SCT1</accession>
<keyword evidence="2" id="KW-1185">Reference proteome</keyword>
<gene>
    <name evidence="1" type="ORF">Xbed_03477</name>
</gene>
<protein>
    <submittedName>
        <fullName evidence="1">Uncharacterized protein</fullName>
    </submittedName>
</protein>
<name>A0A1Y2SCT1_9GAMM</name>
<dbReference type="OrthoDB" id="6626318at2"/>
<proteinExistence type="predicted"/>